<dbReference type="HAMAP" id="MF_00524">
    <property type="entry name" value="Glucokinase"/>
    <property type="match status" value="1"/>
</dbReference>
<dbReference type="PANTHER" id="PTHR47690:SF1">
    <property type="entry name" value="GLUCOKINASE"/>
    <property type="match status" value="1"/>
</dbReference>
<dbReference type="InterPro" id="IPR043129">
    <property type="entry name" value="ATPase_NBD"/>
</dbReference>
<dbReference type="GO" id="GO:0005829">
    <property type="term" value="C:cytosol"/>
    <property type="evidence" value="ECO:0007669"/>
    <property type="project" value="TreeGrafter"/>
</dbReference>
<dbReference type="OrthoDB" id="9800595at2"/>
<dbReference type="Gene3D" id="3.30.420.40">
    <property type="match status" value="1"/>
</dbReference>
<reference evidence="5 6" key="1">
    <citation type="submission" date="2017-07" db="EMBL/GenBank/DDBJ databases">
        <authorList>
            <person name="Sun Z.S."/>
            <person name="Albrecht U."/>
            <person name="Echele G."/>
            <person name="Lee C.C."/>
        </authorList>
    </citation>
    <scope>NUCLEOTIDE SEQUENCE [LARGE SCALE GENOMIC DNA]</scope>
    <source>
        <strain evidence="5 6">CGMCC 1.12672</strain>
    </source>
</reference>
<comment type="similarity">
    <text evidence="3 4">Belongs to the bacterial glucokinase family.</text>
</comment>
<dbReference type="InterPro" id="IPR003836">
    <property type="entry name" value="Glucokinase"/>
</dbReference>
<dbReference type="AlphaFoldDB" id="A0A285QZZ1"/>
<dbReference type="EC" id="2.7.1.2" evidence="3"/>
<name>A0A285QZZ1_9SPHN</name>
<keyword evidence="1 3" id="KW-0808">Transferase</keyword>
<dbReference type="Pfam" id="PF02685">
    <property type="entry name" value="Glucokinase"/>
    <property type="match status" value="1"/>
</dbReference>
<keyword evidence="6" id="KW-1185">Reference proteome</keyword>
<dbReference type="CDD" id="cd24008">
    <property type="entry name" value="ASKHA_NBD_GLK"/>
    <property type="match status" value="1"/>
</dbReference>
<dbReference type="Gene3D" id="3.40.367.20">
    <property type="match status" value="1"/>
</dbReference>
<keyword evidence="3" id="KW-0067">ATP-binding</keyword>
<dbReference type="EMBL" id="OBMI01000002">
    <property type="protein sequence ID" value="SOB87088.1"/>
    <property type="molecule type" value="Genomic_DNA"/>
</dbReference>
<sequence length="321" mass="33817">MEIVAVDIGGTHARFAIAEVDGGRVRTLGEPVTLKTAEHGSLQLAWEAFAHSRGGTLPRAAAIAVAAPINDELIRLSNNPWIIRPPLIRERLNVDSWTLVNDFGAVGHAVAQVPDADFIHLCGPDIALPGRGMITVCGPGTGLGVAGVLRTATGYHVVETEGGHIDFAPLDRIEDALLKHLRGIFNRVSVERIVAGPGIVAIYETLAAIEGRAINRLDDKTIWTRALEGTDSLAAAALDRFCLALGAVAGDLALTHGPKGVVIAGGLGLRLKDHLLASGFGDRFVAKGRFRNLMASIPVKLITHPQPGLFGAAAAFAQEHQ</sequence>
<keyword evidence="2 3" id="KW-0418">Kinase</keyword>
<keyword evidence="3" id="KW-0547">Nucleotide-binding</keyword>
<dbReference type="GO" id="GO:0005536">
    <property type="term" value="F:D-glucose binding"/>
    <property type="evidence" value="ECO:0007669"/>
    <property type="project" value="InterPro"/>
</dbReference>
<dbReference type="RefSeq" id="WP_097064021.1">
    <property type="nucleotide sequence ID" value="NZ_OBMI01000002.1"/>
</dbReference>
<evidence type="ECO:0000256" key="1">
    <source>
        <dbReference type="ARBA" id="ARBA00022679"/>
    </source>
</evidence>
<protein>
    <recommendedName>
        <fullName evidence="3">Glucokinase</fullName>
        <ecNumber evidence="3">2.7.1.2</ecNumber>
    </recommendedName>
    <alternativeName>
        <fullName evidence="3">Glucose kinase</fullName>
    </alternativeName>
</protein>
<comment type="subcellular location">
    <subcellularLocation>
        <location evidence="3">Cytoplasm</location>
    </subcellularLocation>
</comment>
<dbReference type="GO" id="GO:0005524">
    <property type="term" value="F:ATP binding"/>
    <property type="evidence" value="ECO:0007669"/>
    <property type="project" value="UniProtKB-UniRule"/>
</dbReference>
<dbReference type="GO" id="GO:0004340">
    <property type="term" value="F:glucokinase activity"/>
    <property type="evidence" value="ECO:0007669"/>
    <property type="project" value="UniProtKB-UniRule"/>
</dbReference>
<evidence type="ECO:0000256" key="2">
    <source>
        <dbReference type="ARBA" id="ARBA00022777"/>
    </source>
</evidence>
<keyword evidence="3" id="KW-0963">Cytoplasm</keyword>
<dbReference type="PANTHER" id="PTHR47690">
    <property type="entry name" value="GLUCOKINASE"/>
    <property type="match status" value="1"/>
</dbReference>
<evidence type="ECO:0000256" key="3">
    <source>
        <dbReference type="HAMAP-Rule" id="MF_00524"/>
    </source>
</evidence>
<accession>A0A285QZZ1</accession>
<dbReference type="NCBIfam" id="TIGR00749">
    <property type="entry name" value="glk"/>
    <property type="match status" value="1"/>
</dbReference>
<keyword evidence="3" id="KW-0324">Glycolysis</keyword>
<organism evidence="5 6">
    <name type="scientific">Sphingomonas guangdongensis</name>
    <dbReference type="NCBI Taxonomy" id="1141890"/>
    <lineage>
        <taxon>Bacteria</taxon>
        <taxon>Pseudomonadati</taxon>
        <taxon>Pseudomonadota</taxon>
        <taxon>Alphaproteobacteria</taxon>
        <taxon>Sphingomonadales</taxon>
        <taxon>Sphingomonadaceae</taxon>
        <taxon>Sphingomonas</taxon>
    </lineage>
</organism>
<dbReference type="GO" id="GO:0006096">
    <property type="term" value="P:glycolytic process"/>
    <property type="evidence" value="ECO:0007669"/>
    <property type="project" value="UniProtKB-UniRule"/>
</dbReference>
<evidence type="ECO:0000313" key="6">
    <source>
        <dbReference type="Proteomes" id="UP000219494"/>
    </source>
</evidence>
<comment type="catalytic activity">
    <reaction evidence="3">
        <text>D-glucose + ATP = D-glucose 6-phosphate + ADP + H(+)</text>
        <dbReference type="Rhea" id="RHEA:17825"/>
        <dbReference type="ChEBI" id="CHEBI:4167"/>
        <dbReference type="ChEBI" id="CHEBI:15378"/>
        <dbReference type="ChEBI" id="CHEBI:30616"/>
        <dbReference type="ChEBI" id="CHEBI:61548"/>
        <dbReference type="ChEBI" id="CHEBI:456216"/>
        <dbReference type="EC" id="2.7.1.2"/>
    </reaction>
</comment>
<dbReference type="Proteomes" id="UP000219494">
    <property type="component" value="Unassembled WGS sequence"/>
</dbReference>
<dbReference type="InterPro" id="IPR050201">
    <property type="entry name" value="Bacterial_glucokinase"/>
</dbReference>
<gene>
    <name evidence="3" type="primary">glk</name>
    <name evidence="5" type="ORF">SAMN06297144_2209</name>
</gene>
<evidence type="ECO:0000313" key="5">
    <source>
        <dbReference type="EMBL" id="SOB87088.1"/>
    </source>
</evidence>
<proteinExistence type="inferred from homology"/>
<evidence type="ECO:0000256" key="4">
    <source>
        <dbReference type="RuleBase" id="RU004046"/>
    </source>
</evidence>
<feature type="binding site" evidence="3">
    <location>
        <begin position="6"/>
        <end position="11"/>
    </location>
    <ligand>
        <name>ATP</name>
        <dbReference type="ChEBI" id="CHEBI:30616"/>
    </ligand>
</feature>
<dbReference type="SUPFAM" id="SSF53067">
    <property type="entry name" value="Actin-like ATPase domain"/>
    <property type="match status" value="1"/>
</dbReference>